<comment type="pathway">
    <text evidence="4">Purine metabolism; urate degradation; (S)-allantoin from urate: step 3/3.</text>
</comment>
<dbReference type="Ensembl" id="ENSLACT00000026206.1">
    <property type="protein sequence ID" value="ENSLACP00000022372.1"/>
    <property type="gene ID" value="ENSLACG00000022307.1"/>
</dbReference>
<protein>
    <recommendedName>
        <fullName evidence="6">2-oxo-4-hydroxy-4-carboxy-5-ureidoimidazoline decarboxylase</fullName>
        <ecNumber evidence="6">4.1.1.97</ecNumber>
    </recommendedName>
    <alternativeName>
        <fullName evidence="12">Parahox neighbor</fullName>
    </alternativeName>
    <alternativeName>
        <fullName evidence="11">Ureidoimidazoline (2-oxo-4-hydroxy-4-carboxy-5-) decarboxylase</fullName>
    </alternativeName>
</protein>
<dbReference type="GO" id="GO:0000255">
    <property type="term" value="P:allantoin metabolic process"/>
    <property type="evidence" value="ECO:0007669"/>
    <property type="project" value="InterPro"/>
</dbReference>
<dbReference type="GO" id="GO:0006144">
    <property type="term" value="P:purine nucleobase metabolic process"/>
    <property type="evidence" value="ECO:0007669"/>
    <property type="project" value="UniProtKB-KW"/>
</dbReference>
<evidence type="ECO:0000256" key="7">
    <source>
        <dbReference type="ARBA" id="ARBA00022631"/>
    </source>
</evidence>
<feature type="domain" description="Oxo-4-hydroxy-4-carboxy-5-ureidoimidazoline decarboxylase" evidence="13">
    <location>
        <begin position="7"/>
        <end position="163"/>
    </location>
</feature>
<evidence type="ECO:0000313" key="15">
    <source>
        <dbReference type="Proteomes" id="UP000008672"/>
    </source>
</evidence>
<keyword evidence="10" id="KW-0456">Lyase</keyword>
<dbReference type="EMBL" id="AFYH01043718">
    <property type="status" value="NOT_ANNOTATED_CDS"/>
    <property type="molecule type" value="Genomic_DNA"/>
</dbReference>
<dbReference type="CTD" id="646625"/>
<dbReference type="Gene3D" id="1.10.3330.10">
    <property type="entry name" value="Oxo-4-hydroxy-4-carboxy-5-ureidoimidazoline decarboxylase"/>
    <property type="match status" value="1"/>
</dbReference>
<dbReference type="NCBIfam" id="TIGR03164">
    <property type="entry name" value="UHCUDC"/>
    <property type="match status" value="1"/>
</dbReference>
<reference evidence="14" key="2">
    <citation type="submission" date="2025-08" db="UniProtKB">
        <authorList>
            <consortium name="Ensembl"/>
        </authorList>
    </citation>
    <scope>IDENTIFICATION</scope>
</reference>
<dbReference type="EMBL" id="AFYH01043715">
    <property type="status" value="NOT_ANNOTATED_CDS"/>
    <property type="molecule type" value="Genomic_DNA"/>
</dbReference>
<keyword evidence="9" id="KW-0576">Peroxisome</keyword>
<dbReference type="EC" id="4.1.1.97" evidence="6"/>
<dbReference type="GO" id="GO:0005777">
    <property type="term" value="C:peroxisome"/>
    <property type="evidence" value="ECO:0007669"/>
    <property type="project" value="UniProtKB-SubCell"/>
</dbReference>
<organism evidence="14 15">
    <name type="scientific">Latimeria chalumnae</name>
    <name type="common">Coelacanth</name>
    <dbReference type="NCBI Taxonomy" id="7897"/>
    <lineage>
        <taxon>Eukaryota</taxon>
        <taxon>Metazoa</taxon>
        <taxon>Chordata</taxon>
        <taxon>Craniata</taxon>
        <taxon>Vertebrata</taxon>
        <taxon>Euteleostomi</taxon>
        <taxon>Coelacanthiformes</taxon>
        <taxon>Coelacanthidae</taxon>
        <taxon>Latimeria</taxon>
    </lineage>
</organism>
<dbReference type="EMBL" id="AFYH01043719">
    <property type="status" value="NOT_ANNOTATED_CDS"/>
    <property type="molecule type" value="Genomic_DNA"/>
</dbReference>
<comment type="similarity">
    <text evidence="5">Belongs to the OHCU decarboxylase family.</text>
</comment>
<dbReference type="RefSeq" id="XP_005993014.1">
    <property type="nucleotide sequence ID" value="XM_005992952.1"/>
</dbReference>
<evidence type="ECO:0000256" key="1">
    <source>
        <dbReference type="ARBA" id="ARBA00001163"/>
    </source>
</evidence>
<dbReference type="STRING" id="7897.ENSLACP00000022372"/>
<evidence type="ECO:0000256" key="8">
    <source>
        <dbReference type="ARBA" id="ARBA00022793"/>
    </source>
</evidence>
<dbReference type="InParanoid" id="M3XI16"/>
<dbReference type="InterPro" id="IPR017580">
    <property type="entry name" value="OHCU_decarboxylase-1"/>
</dbReference>
<comment type="subcellular location">
    <subcellularLocation>
        <location evidence="3">Peroxisome</location>
    </subcellularLocation>
</comment>
<reference evidence="15" key="1">
    <citation type="submission" date="2011-08" db="EMBL/GenBank/DDBJ databases">
        <title>The draft genome of Latimeria chalumnae.</title>
        <authorList>
            <person name="Di Palma F."/>
            <person name="Alfoldi J."/>
            <person name="Johnson J."/>
            <person name="Berlin A."/>
            <person name="Gnerre S."/>
            <person name="Jaffe D."/>
            <person name="MacCallum I."/>
            <person name="Young S."/>
            <person name="Walker B.J."/>
            <person name="Lander E."/>
            <person name="Lindblad-Toh K."/>
        </authorList>
    </citation>
    <scope>NUCLEOTIDE SEQUENCE [LARGE SCALE GENOMIC DNA]</scope>
    <source>
        <strain evidence="15">Wild caught</strain>
    </source>
</reference>
<dbReference type="OrthoDB" id="9970124at2759"/>
<gene>
    <name evidence="14" type="primary">URAD</name>
</gene>
<proteinExistence type="inferred from homology"/>
<dbReference type="PANTHER" id="PTHR43466:SF1">
    <property type="entry name" value="2-OXO-4-HYDROXY-4-CARBOXY-5-UREIDOIMIDAZOLINE DECARBOXYLASE-RELATED"/>
    <property type="match status" value="1"/>
</dbReference>
<dbReference type="Proteomes" id="UP000008672">
    <property type="component" value="Unassembled WGS sequence"/>
</dbReference>
<evidence type="ECO:0000256" key="2">
    <source>
        <dbReference type="ARBA" id="ARBA00002506"/>
    </source>
</evidence>
<evidence type="ECO:0000256" key="9">
    <source>
        <dbReference type="ARBA" id="ARBA00023140"/>
    </source>
</evidence>
<dbReference type="GO" id="GO:0051997">
    <property type="term" value="F:2-oxo-4-hydroxy-4-carboxy-5-ureidoimidazoline decarboxylase activity"/>
    <property type="evidence" value="ECO:0007669"/>
    <property type="project" value="UniProtKB-EC"/>
</dbReference>
<keyword evidence="7" id="KW-0659">Purine metabolism</keyword>
<evidence type="ECO:0000256" key="10">
    <source>
        <dbReference type="ARBA" id="ARBA00023239"/>
    </source>
</evidence>
<keyword evidence="15" id="KW-1185">Reference proteome</keyword>
<dbReference type="Pfam" id="PF09349">
    <property type="entry name" value="OHCU_decarbox"/>
    <property type="match status" value="1"/>
</dbReference>
<dbReference type="FunCoup" id="M3XI16">
    <property type="interactions" value="92"/>
</dbReference>
<sequence length="175" mass="19977">MDIHTINSMKYEEFIDIFGNVVEKCPLITAAVWAKHPFASTIDLQNKIEEFIDSLPPSGKEGTLRCHPDLAGRDLLSGQLTLESKGEQCQAGLNLLIPKERERINQLNSLYKERFGFPFVICARMNNKGKILEELNTRIQNNSQQELHNGIEEVKKICHLRLQDIFDKANLTTKL</sequence>
<accession>M3XI16</accession>
<dbReference type="InterPro" id="IPR018020">
    <property type="entry name" value="OHCU_decarboxylase"/>
</dbReference>
<dbReference type="EMBL" id="AFYH01043717">
    <property type="status" value="NOT_ANNOTATED_CDS"/>
    <property type="molecule type" value="Genomic_DNA"/>
</dbReference>
<evidence type="ECO:0000256" key="4">
    <source>
        <dbReference type="ARBA" id="ARBA00004754"/>
    </source>
</evidence>
<evidence type="ECO:0000313" key="14">
    <source>
        <dbReference type="Ensembl" id="ENSLACP00000022372.1"/>
    </source>
</evidence>
<evidence type="ECO:0000259" key="13">
    <source>
        <dbReference type="Pfam" id="PF09349"/>
    </source>
</evidence>
<dbReference type="eggNOG" id="KOG0848">
    <property type="taxonomic scope" value="Eukaryota"/>
</dbReference>
<evidence type="ECO:0000256" key="5">
    <source>
        <dbReference type="ARBA" id="ARBA00005793"/>
    </source>
</evidence>
<dbReference type="SUPFAM" id="SSF158694">
    <property type="entry name" value="UraD-Like"/>
    <property type="match status" value="1"/>
</dbReference>
<dbReference type="FunFam" id="1.10.3330.10:FF:000001">
    <property type="entry name" value="2-oxo-4-hydroxy-4-carboxy-5-ureidoimidazoline decarboxylase"/>
    <property type="match status" value="1"/>
</dbReference>
<dbReference type="HOGENOM" id="CLU_092522_1_0_1"/>
<dbReference type="InterPro" id="IPR036778">
    <property type="entry name" value="OHCU_decarboxylase_sf"/>
</dbReference>
<comment type="catalytic activity">
    <reaction evidence="1">
        <text>5-hydroxy-2-oxo-4-ureido-2,5-dihydro-1H-imidazole-5-carboxylate + H(+) = (S)-allantoin + CO2</text>
        <dbReference type="Rhea" id="RHEA:26301"/>
        <dbReference type="ChEBI" id="CHEBI:15378"/>
        <dbReference type="ChEBI" id="CHEBI:15678"/>
        <dbReference type="ChEBI" id="CHEBI:16526"/>
        <dbReference type="ChEBI" id="CHEBI:58639"/>
        <dbReference type="EC" id="4.1.1.97"/>
    </reaction>
</comment>
<keyword evidence="8" id="KW-0210">Decarboxylase</keyword>
<evidence type="ECO:0000256" key="3">
    <source>
        <dbReference type="ARBA" id="ARBA00004275"/>
    </source>
</evidence>
<dbReference type="EMBL" id="AFYH01043716">
    <property type="status" value="NOT_ANNOTATED_CDS"/>
    <property type="molecule type" value="Genomic_DNA"/>
</dbReference>
<comment type="function">
    <text evidence="2">Catalyzes the stereoselective decarboxylation of 2-oxo-4-hydroxy-4-carboxy-5-ureidoimidazoline (OHCU) to (S)-allantoin.</text>
</comment>
<evidence type="ECO:0000256" key="12">
    <source>
        <dbReference type="ARBA" id="ARBA00032116"/>
    </source>
</evidence>
<dbReference type="AlphaFoldDB" id="M3XI16"/>
<reference evidence="14" key="3">
    <citation type="submission" date="2025-09" db="UniProtKB">
        <authorList>
            <consortium name="Ensembl"/>
        </authorList>
    </citation>
    <scope>IDENTIFICATION</scope>
</reference>
<dbReference type="GO" id="GO:0019628">
    <property type="term" value="P:urate catabolic process"/>
    <property type="evidence" value="ECO:0007669"/>
    <property type="project" value="UniProtKB-UniPathway"/>
</dbReference>
<dbReference type="GeneTree" id="ENSGT00390000002395"/>
<dbReference type="PANTHER" id="PTHR43466">
    <property type="entry name" value="2-OXO-4-HYDROXY-4-CARBOXY-5-UREIDOIMIDAZOLINE DECARBOXYLASE-RELATED"/>
    <property type="match status" value="1"/>
</dbReference>
<evidence type="ECO:0000256" key="6">
    <source>
        <dbReference type="ARBA" id="ARBA00012257"/>
    </source>
</evidence>
<name>M3XI16_LATCH</name>
<dbReference type="UniPathway" id="UPA00394">
    <property type="reaction ID" value="UER00652"/>
</dbReference>
<dbReference type="GeneID" id="102367487"/>
<dbReference type="OMA" id="RCQNERA"/>
<dbReference type="KEGG" id="lcm:102367487"/>
<evidence type="ECO:0000256" key="11">
    <source>
        <dbReference type="ARBA" id="ARBA00030624"/>
    </source>
</evidence>